<dbReference type="GO" id="GO:0043565">
    <property type="term" value="F:sequence-specific DNA binding"/>
    <property type="evidence" value="ECO:0007669"/>
    <property type="project" value="InterPro"/>
</dbReference>
<dbReference type="PANTHER" id="PTHR43280:SF10">
    <property type="entry name" value="REGULATORY PROTEIN POCR"/>
    <property type="match status" value="1"/>
</dbReference>
<evidence type="ECO:0000256" key="3">
    <source>
        <dbReference type="ARBA" id="ARBA00023163"/>
    </source>
</evidence>
<proteinExistence type="predicted"/>
<organism evidence="5 6">
    <name type="scientific">Tolumonas osonensis</name>
    <dbReference type="NCBI Taxonomy" id="675874"/>
    <lineage>
        <taxon>Bacteria</taxon>
        <taxon>Pseudomonadati</taxon>
        <taxon>Pseudomonadota</taxon>
        <taxon>Gammaproteobacteria</taxon>
        <taxon>Aeromonadales</taxon>
        <taxon>Aeromonadaceae</taxon>
        <taxon>Tolumonas</taxon>
    </lineage>
</organism>
<keyword evidence="3" id="KW-0804">Transcription</keyword>
<dbReference type="PROSITE" id="PS00041">
    <property type="entry name" value="HTH_ARAC_FAMILY_1"/>
    <property type="match status" value="1"/>
</dbReference>
<dbReference type="SUPFAM" id="SSF46689">
    <property type="entry name" value="Homeodomain-like"/>
    <property type="match status" value="2"/>
</dbReference>
<gene>
    <name evidence="5" type="ORF">HNR75_000345</name>
</gene>
<reference evidence="5 6" key="1">
    <citation type="submission" date="2020-08" db="EMBL/GenBank/DDBJ databases">
        <title>Genomic Encyclopedia of Type Strains, Phase IV (KMG-IV): sequencing the most valuable type-strain genomes for metagenomic binning, comparative biology and taxonomic classification.</title>
        <authorList>
            <person name="Goeker M."/>
        </authorList>
    </citation>
    <scope>NUCLEOTIDE SEQUENCE [LARGE SCALE GENOMIC DNA]</scope>
    <source>
        <strain evidence="5 6">DSM 22975</strain>
    </source>
</reference>
<dbReference type="InterPro" id="IPR018062">
    <property type="entry name" value="HTH_AraC-typ_CS"/>
</dbReference>
<dbReference type="EMBL" id="JACHGR010000001">
    <property type="protein sequence ID" value="MBB6054480.1"/>
    <property type="molecule type" value="Genomic_DNA"/>
</dbReference>
<evidence type="ECO:0000313" key="5">
    <source>
        <dbReference type="EMBL" id="MBB6054480.1"/>
    </source>
</evidence>
<dbReference type="InterPro" id="IPR011051">
    <property type="entry name" value="RmlC_Cupin_sf"/>
</dbReference>
<accession>A0A841GHX0</accession>
<dbReference type="PANTHER" id="PTHR43280">
    <property type="entry name" value="ARAC-FAMILY TRANSCRIPTIONAL REGULATOR"/>
    <property type="match status" value="1"/>
</dbReference>
<dbReference type="SMART" id="SM00342">
    <property type="entry name" value="HTH_ARAC"/>
    <property type="match status" value="1"/>
</dbReference>
<comment type="caution">
    <text evidence="5">The sequence shown here is derived from an EMBL/GenBank/DDBJ whole genome shotgun (WGS) entry which is preliminary data.</text>
</comment>
<sequence>MQQVFQDIFSVITEEELSEHTHQLVYARDTCSPPLYAFQVTFPRLEWVLSGNYQNILCDSHGDKIEQRLTTGQFLFVPANCWNKPVWEEDVCVLSLLFGRRQLGLSLVNWSQQQQKFIDVQKYSYPLSVKSPVHSMLQALSDLQPSGAQNPRSLQLQLMSILAFTQELLHQPQPEKYQRAQSVFQRICIYVQENFHKNISRETVAQRFNISPNHLSRLFRQQGHMNFADYMVYVRIDRAKFMLRRYPMHLEEIAHRCGFRDTNYFCRVFKKKTGRTPTEYRLEK</sequence>
<dbReference type="InterPro" id="IPR018060">
    <property type="entry name" value="HTH_AraC"/>
</dbReference>
<dbReference type="GO" id="GO:0003700">
    <property type="term" value="F:DNA-binding transcription factor activity"/>
    <property type="evidence" value="ECO:0007669"/>
    <property type="project" value="InterPro"/>
</dbReference>
<dbReference type="Proteomes" id="UP000585721">
    <property type="component" value="Unassembled WGS sequence"/>
</dbReference>
<dbReference type="InterPro" id="IPR009057">
    <property type="entry name" value="Homeodomain-like_sf"/>
</dbReference>
<name>A0A841GHX0_9GAMM</name>
<keyword evidence="2 5" id="KW-0238">DNA-binding</keyword>
<keyword evidence="6" id="KW-1185">Reference proteome</keyword>
<dbReference type="PRINTS" id="PR00032">
    <property type="entry name" value="HTHARAC"/>
</dbReference>
<keyword evidence="1" id="KW-0805">Transcription regulation</keyword>
<dbReference type="Gene3D" id="1.10.10.60">
    <property type="entry name" value="Homeodomain-like"/>
    <property type="match status" value="2"/>
</dbReference>
<dbReference type="SUPFAM" id="SSF51182">
    <property type="entry name" value="RmlC-like cupins"/>
    <property type="match status" value="1"/>
</dbReference>
<feature type="domain" description="HTH araC/xylS-type" evidence="4">
    <location>
        <begin position="185"/>
        <end position="283"/>
    </location>
</feature>
<protein>
    <submittedName>
        <fullName evidence="5">AraC-like DNA-binding protein</fullName>
    </submittedName>
</protein>
<evidence type="ECO:0000256" key="2">
    <source>
        <dbReference type="ARBA" id="ARBA00023125"/>
    </source>
</evidence>
<dbReference type="PROSITE" id="PS01124">
    <property type="entry name" value="HTH_ARAC_FAMILY_2"/>
    <property type="match status" value="1"/>
</dbReference>
<evidence type="ECO:0000313" key="6">
    <source>
        <dbReference type="Proteomes" id="UP000585721"/>
    </source>
</evidence>
<dbReference type="RefSeq" id="WP_223157719.1">
    <property type="nucleotide sequence ID" value="NZ_JACHGR010000001.1"/>
</dbReference>
<evidence type="ECO:0000256" key="1">
    <source>
        <dbReference type="ARBA" id="ARBA00023015"/>
    </source>
</evidence>
<dbReference type="Pfam" id="PF12833">
    <property type="entry name" value="HTH_18"/>
    <property type="match status" value="1"/>
</dbReference>
<dbReference type="AlphaFoldDB" id="A0A841GHX0"/>
<evidence type="ECO:0000259" key="4">
    <source>
        <dbReference type="PROSITE" id="PS01124"/>
    </source>
</evidence>
<dbReference type="InterPro" id="IPR020449">
    <property type="entry name" value="Tscrpt_reg_AraC-type_HTH"/>
</dbReference>